<feature type="signal peptide" evidence="1">
    <location>
        <begin position="1"/>
        <end position="26"/>
    </location>
</feature>
<dbReference type="InterPro" id="IPR001466">
    <property type="entry name" value="Beta-lactam-related"/>
</dbReference>
<evidence type="ECO:0000259" key="2">
    <source>
        <dbReference type="Pfam" id="PF00144"/>
    </source>
</evidence>
<dbReference type="PANTHER" id="PTHR46825">
    <property type="entry name" value="D-ALANYL-D-ALANINE-CARBOXYPEPTIDASE/ENDOPEPTIDASE AMPH"/>
    <property type="match status" value="1"/>
</dbReference>
<feature type="domain" description="Beta-lactamase-related" evidence="2">
    <location>
        <begin position="41"/>
        <end position="380"/>
    </location>
</feature>
<keyword evidence="1" id="KW-0732">Signal</keyword>
<protein>
    <submittedName>
        <fullName evidence="3">Penicillin-binding protein E</fullName>
    </submittedName>
</protein>
<dbReference type="InterPro" id="IPR050491">
    <property type="entry name" value="AmpC-like"/>
</dbReference>
<proteinExistence type="predicted"/>
<reference evidence="3 4" key="1">
    <citation type="submission" date="2018-06" db="EMBL/GenBank/DDBJ databases">
        <authorList>
            <consortium name="Pathogen Informatics"/>
            <person name="Doyle S."/>
        </authorList>
    </citation>
    <scope>NUCLEOTIDE SEQUENCE [LARGE SCALE GENOMIC DNA]</scope>
    <source>
        <strain evidence="3 4">NCTC10684</strain>
    </source>
</reference>
<dbReference type="Gene3D" id="3.40.710.10">
    <property type="entry name" value="DD-peptidase/beta-lactamase superfamily"/>
    <property type="match status" value="1"/>
</dbReference>
<dbReference type="Proteomes" id="UP000254701">
    <property type="component" value="Unassembled WGS sequence"/>
</dbReference>
<organism evidence="3 4">
    <name type="scientific">Aminobacter aminovorans</name>
    <name type="common">Chelatobacter heintzii</name>
    <dbReference type="NCBI Taxonomy" id="83263"/>
    <lineage>
        <taxon>Bacteria</taxon>
        <taxon>Pseudomonadati</taxon>
        <taxon>Pseudomonadota</taxon>
        <taxon>Alphaproteobacteria</taxon>
        <taxon>Hyphomicrobiales</taxon>
        <taxon>Phyllobacteriaceae</taxon>
        <taxon>Aminobacter</taxon>
    </lineage>
</organism>
<dbReference type="EMBL" id="UFSM01000001">
    <property type="protein sequence ID" value="SUU88012.1"/>
    <property type="molecule type" value="Genomic_DNA"/>
</dbReference>
<sequence length="389" mass="42121">MVASRRSLLKLGLTGLLVPQAPLALAGAEKNPSFEAWRRDFEAAIPARMKAANIVGAAMTIASRESATLYAGAFGFADLEQQRNLTVDTPMHLASVSKLFTAFSLVQLFERKGLDLHGDVNDFIDFPVRNPRHPQLPITAHHLLTHTSSIFDEGHGDVSFPGDPKQSLPDFLRNYLVKGGVTYAPETSFLQAEPGTKWEYSNVAMALAGYVVERVSGTGFPAYVKDNILVPIGVDNAHWYIREFQPDMLAKPYSFEDGAFVELPQQGYPDVPAGMLRCSVSDLARSLHAMLGGGPDAILSPQASAEMLRRQIDPKIYPYQGLGWTEEESASRKLVGHTGSDNGASNIVALSEDRSHVAALLMNNDGTPENGAFRASVIDDLLAGAKLAT</sequence>
<evidence type="ECO:0000313" key="4">
    <source>
        <dbReference type="Proteomes" id="UP000254701"/>
    </source>
</evidence>
<evidence type="ECO:0000256" key="1">
    <source>
        <dbReference type="SAM" id="SignalP"/>
    </source>
</evidence>
<dbReference type="OrthoDB" id="9808046at2"/>
<name>A0A380WI41_AMIAI</name>
<dbReference type="RefSeq" id="WP_115730428.1">
    <property type="nucleotide sequence ID" value="NZ_SLZO01000004.1"/>
</dbReference>
<evidence type="ECO:0000313" key="3">
    <source>
        <dbReference type="EMBL" id="SUU88012.1"/>
    </source>
</evidence>
<accession>A0A380WI41</accession>
<dbReference type="PANTHER" id="PTHR46825:SF9">
    <property type="entry name" value="BETA-LACTAMASE-RELATED DOMAIN-CONTAINING PROTEIN"/>
    <property type="match status" value="1"/>
</dbReference>
<dbReference type="Pfam" id="PF00144">
    <property type="entry name" value="Beta-lactamase"/>
    <property type="match status" value="1"/>
</dbReference>
<feature type="chain" id="PRO_5016879746" evidence="1">
    <location>
        <begin position="27"/>
        <end position="389"/>
    </location>
</feature>
<gene>
    <name evidence="3" type="primary">pbpE_2</name>
    <name evidence="3" type="ORF">NCTC10684_01218</name>
</gene>
<dbReference type="SUPFAM" id="SSF56601">
    <property type="entry name" value="beta-lactamase/transpeptidase-like"/>
    <property type="match status" value="1"/>
</dbReference>
<dbReference type="AlphaFoldDB" id="A0A380WI41"/>
<dbReference type="InterPro" id="IPR012338">
    <property type="entry name" value="Beta-lactam/transpept-like"/>
</dbReference>